<feature type="domain" description="SfsA N-terminal OB" evidence="3">
    <location>
        <begin position="13"/>
        <end position="79"/>
    </location>
</feature>
<dbReference type="Gene3D" id="3.40.1350.60">
    <property type="match status" value="1"/>
</dbReference>
<evidence type="ECO:0000256" key="1">
    <source>
        <dbReference type="HAMAP-Rule" id="MF_00095"/>
    </source>
</evidence>
<accession>A0A4R3NPF2</accession>
<comment type="caution">
    <text evidence="4">The sequence shown here is derived from an EMBL/GenBank/DDBJ whole genome shotgun (WGS) entry which is preliminary data.</text>
</comment>
<dbReference type="OrthoDB" id="9802365at2"/>
<dbReference type="InterPro" id="IPR005224">
    <property type="entry name" value="SfsA"/>
</dbReference>
<dbReference type="HAMAP" id="MF_00095">
    <property type="entry name" value="SfsA"/>
    <property type="match status" value="1"/>
</dbReference>
<feature type="domain" description="Sugar fermentation stimulation protein C-terminal" evidence="2">
    <location>
        <begin position="83"/>
        <end position="220"/>
    </location>
</feature>
<reference evidence="4 5" key="1">
    <citation type="submission" date="2019-03" db="EMBL/GenBank/DDBJ databases">
        <title>Freshwater and sediment microbial communities from various areas in North America, analyzing microbe dynamics in response to fracking.</title>
        <authorList>
            <person name="Lamendella R."/>
        </authorList>
    </citation>
    <scope>NUCLEOTIDE SEQUENCE [LARGE SCALE GENOMIC DNA]</scope>
    <source>
        <strain evidence="4 5">175.2</strain>
    </source>
</reference>
<comment type="similarity">
    <text evidence="1">Belongs to the SfsA family.</text>
</comment>
<keyword evidence="5" id="KW-1185">Reference proteome</keyword>
<dbReference type="Pfam" id="PF17746">
    <property type="entry name" value="SfsA_N"/>
    <property type="match status" value="1"/>
</dbReference>
<dbReference type="NCBIfam" id="TIGR00230">
    <property type="entry name" value="sfsA"/>
    <property type="match status" value="1"/>
</dbReference>
<dbReference type="InterPro" id="IPR041465">
    <property type="entry name" value="SfsA_N"/>
</dbReference>
<organism evidence="4 5">
    <name type="scientific">Martelella mediterranea</name>
    <dbReference type="NCBI Taxonomy" id="293089"/>
    <lineage>
        <taxon>Bacteria</taxon>
        <taxon>Pseudomonadati</taxon>
        <taxon>Pseudomonadota</taxon>
        <taxon>Alphaproteobacteria</taxon>
        <taxon>Hyphomicrobiales</taxon>
        <taxon>Aurantimonadaceae</taxon>
        <taxon>Martelella</taxon>
    </lineage>
</organism>
<dbReference type="InterPro" id="IPR040452">
    <property type="entry name" value="SfsA_C"/>
</dbReference>
<dbReference type="Pfam" id="PF03749">
    <property type="entry name" value="SfsA"/>
    <property type="match status" value="1"/>
</dbReference>
<dbReference type="GO" id="GO:0003677">
    <property type="term" value="F:DNA binding"/>
    <property type="evidence" value="ECO:0007669"/>
    <property type="project" value="InterPro"/>
</dbReference>
<name>A0A4R3NPF2_9HYPH</name>
<dbReference type="Proteomes" id="UP000295097">
    <property type="component" value="Unassembled WGS sequence"/>
</dbReference>
<dbReference type="Gene3D" id="2.40.50.580">
    <property type="match status" value="1"/>
</dbReference>
<dbReference type="EMBL" id="SMAR01000018">
    <property type="protein sequence ID" value="TCT37491.1"/>
    <property type="molecule type" value="Genomic_DNA"/>
</dbReference>
<gene>
    <name evidence="1" type="primary">sfsA</name>
    <name evidence="4" type="ORF">EDC90_101869</name>
</gene>
<sequence>MQFDPPLLPARLIRRYKRFLFDAVLEDGREITGSCPNTGSMRGLTEPGSRIWLSRNDDGKRKYAHRLELVEADRTTVGINTGLPNRLAEEAIRKGLVADFADYPTIKREQKYGRQSRIDLLLQTNDRADLYVEVKNVHFIRTPGLAEFPDSVTTRGARHLEELSDMVAAGKRAAMVYLIQREDCEQMKIAGDLDPAYARAFNTAIKAGVEAYAIKCKVARDSITPSVKVEVASCFSETTGHRITNGN</sequence>
<evidence type="ECO:0000259" key="2">
    <source>
        <dbReference type="Pfam" id="PF03749"/>
    </source>
</evidence>
<protein>
    <recommendedName>
        <fullName evidence="1">Sugar fermentation stimulation protein homolog</fullName>
    </recommendedName>
</protein>
<dbReference type="PANTHER" id="PTHR30545:SF2">
    <property type="entry name" value="SUGAR FERMENTATION STIMULATION PROTEIN A"/>
    <property type="match status" value="1"/>
</dbReference>
<dbReference type="PANTHER" id="PTHR30545">
    <property type="entry name" value="SUGAR FERMENTATION STIMULATION PROTEIN A"/>
    <property type="match status" value="1"/>
</dbReference>
<evidence type="ECO:0000313" key="4">
    <source>
        <dbReference type="EMBL" id="TCT37491.1"/>
    </source>
</evidence>
<proteinExistence type="inferred from homology"/>
<dbReference type="RefSeq" id="WP_132312060.1">
    <property type="nucleotide sequence ID" value="NZ_SMAR01000018.1"/>
</dbReference>
<evidence type="ECO:0000259" key="3">
    <source>
        <dbReference type="Pfam" id="PF17746"/>
    </source>
</evidence>
<evidence type="ECO:0000313" key="5">
    <source>
        <dbReference type="Proteomes" id="UP000295097"/>
    </source>
</evidence>
<dbReference type="CDD" id="cd22359">
    <property type="entry name" value="SfsA-like_bacterial"/>
    <property type="match status" value="1"/>
</dbReference>
<dbReference type="AlphaFoldDB" id="A0A4R3NPF2"/>